<proteinExistence type="predicted"/>
<dbReference type="CDD" id="cd02440">
    <property type="entry name" value="AdoMet_MTases"/>
    <property type="match status" value="1"/>
</dbReference>
<dbReference type="RefSeq" id="WP_262430688.1">
    <property type="nucleotide sequence ID" value="NZ_JACRTG010000032.1"/>
</dbReference>
<keyword evidence="1" id="KW-0489">Methyltransferase</keyword>
<keyword evidence="2" id="KW-1185">Reference proteome</keyword>
<organism evidence="1 2">
    <name type="scientific">Paratissierella segnis</name>
    <dbReference type="NCBI Taxonomy" id="2763679"/>
    <lineage>
        <taxon>Bacteria</taxon>
        <taxon>Bacillati</taxon>
        <taxon>Bacillota</taxon>
        <taxon>Tissierellia</taxon>
        <taxon>Tissierellales</taxon>
        <taxon>Tissierellaceae</taxon>
        <taxon>Paratissierella</taxon>
    </lineage>
</organism>
<dbReference type="EMBL" id="JACRTG010000032">
    <property type="protein sequence ID" value="MBC8589224.1"/>
    <property type="molecule type" value="Genomic_DNA"/>
</dbReference>
<dbReference type="SUPFAM" id="SSF53335">
    <property type="entry name" value="S-adenosyl-L-methionine-dependent methyltransferases"/>
    <property type="match status" value="1"/>
</dbReference>
<sequence length="190" mass="21484">MKYKDIVNTNVIVKNIMKNYIKNGYRVLDCTVGNGNDTVILAELVGESGKVYGFDIQDIALERTKEKLIGFNLYDRVNLIKDSHENIIKYISEGLDFIIYNLGYLPRGDKSIKTNETSTIKSLKQALKLINKNGLILLTVYTGHEGGNSEKDAIESLLISLNQKEFNALKFDFINQINNPPMLYAIEKSN</sequence>
<reference evidence="1" key="1">
    <citation type="submission" date="2020-08" db="EMBL/GenBank/DDBJ databases">
        <title>Genome public.</title>
        <authorList>
            <person name="Liu C."/>
            <person name="Sun Q."/>
        </authorList>
    </citation>
    <scope>NUCLEOTIDE SEQUENCE</scope>
    <source>
        <strain evidence="1">BX21</strain>
    </source>
</reference>
<protein>
    <submittedName>
        <fullName evidence="1">Class I SAM-dependent methyltransferase</fullName>
    </submittedName>
</protein>
<dbReference type="GO" id="GO:0008168">
    <property type="term" value="F:methyltransferase activity"/>
    <property type="evidence" value="ECO:0007669"/>
    <property type="project" value="UniProtKB-KW"/>
</dbReference>
<dbReference type="GO" id="GO:0032259">
    <property type="term" value="P:methylation"/>
    <property type="evidence" value="ECO:0007669"/>
    <property type="project" value="UniProtKB-KW"/>
</dbReference>
<name>A0A926EZM8_9FIRM</name>
<evidence type="ECO:0000313" key="1">
    <source>
        <dbReference type="EMBL" id="MBC8589224.1"/>
    </source>
</evidence>
<dbReference type="PANTHER" id="PTHR35276:SF1">
    <property type="entry name" value="TRNA (MNM(5)S(2)U34)-METHYLTRANSFERASE, CHLOROPLASTIC"/>
    <property type="match status" value="1"/>
</dbReference>
<gene>
    <name evidence="1" type="ORF">H8707_13465</name>
</gene>
<dbReference type="Pfam" id="PF06962">
    <property type="entry name" value="rRNA_methylase"/>
    <property type="match status" value="1"/>
</dbReference>
<dbReference type="Proteomes" id="UP000601171">
    <property type="component" value="Unassembled WGS sequence"/>
</dbReference>
<accession>A0A926EZM8</accession>
<dbReference type="AlphaFoldDB" id="A0A926EZM8"/>
<dbReference type="InterPro" id="IPR010719">
    <property type="entry name" value="MnmM_MeTrfase"/>
</dbReference>
<comment type="caution">
    <text evidence="1">The sequence shown here is derived from an EMBL/GenBank/DDBJ whole genome shotgun (WGS) entry which is preliminary data.</text>
</comment>
<dbReference type="PANTHER" id="PTHR35276">
    <property type="entry name" value="S-ADENOSYL-L-METHIONINE-DEPENDENT METHYLTRANSFERASES SUPERFAMILY PROTEIN"/>
    <property type="match status" value="1"/>
</dbReference>
<keyword evidence="1" id="KW-0808">Transferase</keyword>
<dbReference type="InterPro" id="IPR029063">
    <property type="entry name" value="SAM-dependent_MTases_sf"/>
</dbReference>
<evidence type="ECO:0000313" key="2">
    <source>
        <dbReference type="Proteomes" id="UP000601171"/>
    </source>
</evidence>
<dbReference type="Gene3D" id="3.40.50.150">
    <property type="entry name" value="Vaccinia Virus protein VP39"/>
    <property type="match status" value="1"/>
</dbReference>